<comment type="caution">
    <text evidence="2">The sequence shown here is derived from an EMBL/GenBank/DDBJ whole genome shotgun (WGS) entry which is preliminary data.</text>
</comment>
<evidence type="ECO:0000313" key="2">
    <source>
        <dbReference type="EMBL" id="KKL78777.1"/>
    </source>
</evidence>
<proteinExistence type="predicted"/>
<sequence>MLTQIGNAKTVKIHYRNRHGTTNTPWQAAFRKYGELSLGDVSSSGFPKEIDHLHLGGSCKGYHSGTGLPILPNQIKQIQSDTGCGVSVFFGDAWLNRFEFHHGLLDAGIPNLKIYSAALYGTSMWRPEVTWVLHPTDEDIFRLVEHQENDTVLFVGQLTSYRQRIIEKLNFAGIRVDVVGNNGNINIAASYGAELVELSKDYSISIGLFYDEERPRIRCSSIRLPNALAMGLVYIEAGFDLRGVFEPNELMQWHSVDDLIDKIRHCQNNPARGLEISMRGRKKVLESWTFNKLAGQFLKGE</sequence>
<dbReference type="Pfam" id="PF13524">
    <property type="entry name" value="Glyco_trans_1_2"/>
    <property type="match status" value="1"/>
</dbReference>
<name>A0A0F9HUJ7_9ZZZZ</name>
<feature type="domain" description="Spore protein YkvP/CgeB glycosyl transferase-like" evidence="1">
    <location>
        <begin position="162"/>
        <end position="298"/>
    </location>
</feature>
<accession>A0A0F9HUJ7</accession>
<protein>
    <recommendedName>
        <fullName evidence="1">Spore protein YkvP/CgeB glycosyl transferase-like domain-containing protein</fullName>
    </recommendedName>
</protein>
<reference evidence="2" key="1">
    <citation type="journal article" date="2015" name="Nature">
        <title>Complex archaea that bridge the gap between prokaryotes and eukaryotes.</title>
        <authorList>
            <person name="Spang A."/>
            <person name="Saw J.H."/>
            <person name="Jorgensen S.L."/>
            <person name="Zaremba-Niedzwiedzka K."/>
            <person name="Martijn J."/>
            <person name="Lind A.E."/>
            <person name="van Eijk R."/>
            <person name="Schleper C."/>
            <person name="Guy L."/>
            <person name="Ettema T.J."/>
        </authorList>
    </citation>
    <scope>NUCLEOTIDE SEQUENCE</scope>
</reference>
<organism evidence="2">
    <name type="scientific">marine sediment metagenome</name>
    <dbReference type="NCBI Taxonomy" id="412755"/>
    <lineage>
        <taxon>unclassified sequences</taxon>
        <taxon>metagenomes</taxon>
        <taxon>ecological metagenomes</taxon>
    </lineage>
</organism>
<evidence type="ECO:0000259" key="1">
    <source>
        <dbReference type="Pfam" id="PF13524"/>
    </source>
</evidence>
<gene>
    <name evidence="2" type="ORF">LCGC14_2021450</name>
</gene>
<dbReference type="EMBL" id="LAZR01023354">
    <property type="protein sequence ID" value="KKL78777.1"/>
    <property type="molecule type" value="Genomic_DNA"/>
</dbReference>
<dbReference type="InterPro" id="IPR055259">
    <property type="entry name" value="YkvP/CgeB_Glyco_trans-like"/>
</dbReference>
<dbReference type="AlphaFoldDB" id="A0A0F9HUJ7"/>